<evidence type="ECO:0000256" key="1">
    <source>
        <dbReference type="SAM" id="MobiDB-lite"/>
    </source>
</evidence>
<evidence type="ECO:0000313" key="4">
    <source>
        <dbReference type="WBParaSite" id="HPLM_0000176701-mRNA-1"/>
    </source>
</evidence>
<dbReference type="WBParaSite" id="HPLM_0000176701-mRNA-1">
    <property type="protein sequence ID" value="HPLM_0000176701-mRNA-1"/>
    <property type="gene ID" value="HPLM_0000176701"/>
</dbReference>
<gene>
    <name evidence="2" type="ORF">HPLM_LOCUS1764</name>
</gene>
<evidence type="ECO:0000313" key="3">
    <source>
        <dbReference type="Proteomes" id="UP000268014"/>
    </source>
</evidence>
<name>A0A0N4VWU7_HAEPC</name>
<proteinExistence type="predicted"/>
<keyword evidence="3" id="KW-1185">Reference proteome</keyword>
<protein>
    <submittedName>
        <fullName evidence="2 4">Uncharacterized protein</fullName>
    </submittedName>
</protein>
<evidence type="ECO:0000313" key="2">
    <source>
        <dbReference type="EMBL" id="VDO11214.1"/>
    </source>
</evidence>
<dbReference type="Proteomes" id="UP000268014">
    <property type="component" value="Unassembled WGS sequence"/>
</dbReference>
<sequence>LQVAEVQRPSRHQERDHRKPRSGQILFFASKSSFLIARCNTYRSSWDTSYQLRSV</sequence>
<reference evidence="2 3" key="2">
    <citation type="submission" date="2018-11" db="EMBL/GenBank/DDBJ databases">
        <authorList>
            <consortium name="Pathogen Informatics"/>
        </authorList>
    </citation>
    <scope>NUCLEOTIDE SEQUENCE [LARGE SCALE GENOMIC DNA]</scope>
    <source>
        <strain evidence="2 3">MHpl1</strain>
    </source>
</reference>
<accession>A0A0N4VWU7</accession>
<organism evidence="4">
    <name type="scientific">Haemonchus placei</name>
    <name type="common">Barber's pole worm</name>
    <dbReference type="NCBI Taxonomy" id="6290"/>
    <lineage>
        <taxon>Eukaryota</taxon>
        <taxon>Metazoa</taxon>
        <taxon>Ecdysozoa</taxon>
        <taxon>Nematoda</taxon>
        <taxon>Chromadorea</taxon>
        <taxon>Rhabditida</taxon>
        <taxon>Rhabditina</taxon>
        <taxon>Rhabditomorpha</taxon>
        <taxon>Strongyloidea</taxon>
        <taxon>Trichostrongylidae</taxon>
        <taxon>Haemonchus</taxon>
    </lineage>
</organism>
<dbReference type="AlphaFoldDB" id="A0A0N4VWU7"/>
<feature type="region of interest" description="Disordered" evidence="1">
    <location>
        <begin position="1"/>
        <end position="22"/>
    </location>
</feature>
<reference evidence="4" key="1">
    <citation type="submission" date="2017-02" db="UniProtKB">
        <authorList>
            <consortium name="WormBaseParasite"/>
        </authorList>
    </citation>
    <scope>IDENTIFICATION</scope>
</reference>
<dbReference type="EMBL" id="UZAF01002671">
    <property type="protein sequence ID" value="VDO11214.1"/>
    <property type="molecule type" value="Genomic_DNA"/>
</dbReference>